<gene>
    <name evidence="4" type="ORF">DWB62_020280</name>
    <name evidence="3" type="ORF">GNY23_20280</name>
</gene>
<protein>
    <submittedName>
        <fullName evidence="3">IS3 family transposase</fullName>
    </submittedName>
</protein>
<dbReference type="InterPro" id="IPR050900">
    <property type="entry name" value="Transposase_IS3/IS150/IS904"/>
</dbReference>
<keyword evidence="5" id="KW-1185">Reference proteome</keyword>
<dbReference type="Pfam" id="PF00665">
    <property type="entry name" value="rve"/>
    <property type="match status" value="1"/>
</dbReference>
<dbReference type="Proteomes" id="UP000462449">
    <property type="component" value="Unassembled WGS sequence"/>
</dbReference>
<dbReference type="OrthoDB" id="9815231at2"/>
<dbReference type="InterPro" id="IPR012337">
    <property type="entry name" value="RNaseH-like_sf"/>
</dbReference>
<dbReference type="InterPro" id="IPR001584">
    <property type="entry name" value="Integrase_cat-core"/>
</dbReference>
<sequence>MQEVFVLKLAKQLRSEHKKMGAEKLLLLLSDTLEEHRIKCGRDKFYNLLGVHGLLVKHRKRGPKTTNSNHFYRKFPNLIRDLKLSNAGKLWVSDITYIRTEMGFVYLSLITDAYSKKIVGWCLWPDLTSEGALNALKMAISIEGIKQGLIHHSDRGIQYCCNDYANYLKGSEIDISMTEKGDPYENAIAERINGILKHEYDLADTFTDYHTALEAVKTAINKYNNQRPHRSVDMMFPSQAHQMTGSLKKHWKKRQFTKKQNSGIPEKGVMENQE</sequence>
<feature type="domain" description="Integrase catalytic" evidence="2">
    <location>
        <begin position="72"/>
        <end position="245"/>
    </location>
</feature>
<dbReference type="SUPFAM" id="SSF53098">
    <property type="entry name" value="Ribonuclease H-like"/>
    <property type="match status" value="1"/>
</dbReference>
<dbReference type="InterPro" id="IPR048020">
    <property type="entry name" value="Transpos_IS3"/>
</dbReference>
<name>A0A7M4DBW1_9BACT</name>
<dbReference type="PROSITE" id="PS50994">
    <property type="entry name" value="INTEGRASE"/>
    <property type="match status" value="1"/>
</dbReference>
<proteinExistence type="predicted"/>
<evidence type="ECO:0000313" key="3">
    <source>
        <dbReference type="EMBL" id="MUP40140.1"/>
    </source>
</evidence>
<dbReference type="AlphaFoldDB" id="A0A7M4DBW1"/>
<evidence type="ECO:0000256" key="1">
    <source>
        <dbReference type="SAM" id="MobiDB-lite"/>
    </source>
</evidence>
<feature type="region of interest" description="Disordered" evidence="1">
    <location>
        <begin position="249"/>
        <end position="274"/>
    </location>
</feature>
<evidence type="ECO:0000259" key="2">
    <source>
        <dbReference type="PROSITE" id="PS50994"/>
    </source>
</evidence>
<evidence type="ECO:0000313" key="5">
    <source>
        <dbReference type="Proteomes" id="UP000285951"/>
    </source>
</evidence>
<dbReference type="Gene3D" id="3.30.420.10">
    <property type="entry name" value="Ribonuclease H-like superfamily/Ribonuclease H"/>
    <property type="match status" value="1"/>
</dbReference>
<evidence type="ECO:0000313" key="4">
    <source>
        <dbReference type="EMBL" id="MVB09345.1"/>
    </source>
</evidence>
<dbReference type="NCBIfam" id="NF033516">
    <property type="entry name" value="transpos_IS3"/>
    <property type="match status" value="1"/>
</dbReference>
<dbReference type="PANTHER" id="PTHR46889">
    <property type="entry name" value="TRANSPOSASE INSF FOR INSERTION SEQUENCE IS3B-RELATED"/>
    <property type="match status" value="1"/>
</dbReference>
<dbReference type="GO" id="GO:0003676">
    <property type="term" value="F:nucleic acid binding"/>
    <property type="evidence" value="ECO:0007669"/>
    <property type="project" value="InterPro"/>
</dbReference>
<dbReference type="PANTHER" id="PTHR46889:SF5">
    <property type="entry name" value="INTEGRASE PROTEIN"/>
    <property type="match status" value="1"/>
</dbReference>
<comment type="caution">
    <text evidence="3">The sequence shown here is derived from an EMBL/GenBank/DDBJ whole genome shotgun (WGS) entry which is preliminary data.</text>
</comment>
<dbReference type="InterPro" id="IPR036397">
    <property type="entry name" value="RNaseH_sf"/>
</dbReference>
<reference evidence="4 5" key="1">
    <citation type="submission" date="2019-11" db="EMBL/GenBank/DDBJ databases">
        <title>Draft genome sequence of Labilibaculum sp. strain SYP isolated from Black Sea.</title>
        <authorList>
            <person name="Yadav S."/>
            <person name="Villanueva L."/>
        </authorList>
    </citation>
    <scope>NUCLEOTIDE SEQUENCE [LARGE SCALE GENOMIC DNA]</scope>
    <source>
        <strain evidence="4 5">44</strain>
    </source>
</reference>
<evidence type="ECO:0000313" key="6">
    <source>
        <dbReference type="Proteomes" id="UP000462449"/>
    </source>
</evidence>
<dbReference type="Proteomes" id="UP000285951">
    <property type="component" value="Unassembled WGS sequence"/>
</dbReference>
<dbReference type="EMBL" id="QTZN02000104">
    <property type="protein sequence ID" value="MVB09345.1"/>
    <property type="molecule type" value="Genomic_DNA"/>
</dbReference>
<organism evidence="3 6">
    <name type="scientific">Labilibaculum euxinus</name>
    <dbReference type="NCBI Taxonomy" id="2686357"/>
    <lineage>
        <taxon>Bacteria</taxon>
        <taxon>Pseudomonadati</taxon>
        <taxon>Bacteroidota</taxon>
        <taxon>Bacteroidia</taxon>
        <taxon>Marinilabiliales</taxon>
        <taxon>Marinifilaceae</taxon>
        <taxon>Labilibaculum</taxon>
    </lineage>
</organism>
<dbReference type="GO" id="GO:0015074">
    <property type="term" value="P:DNA integration"/>
    <property type="evidence" value="ECO:0007669"/>
    <property type="project" value="InterPro"/>
</dbReference>
<accession>A0A7M4DBW1</accession>
<dbReference type="EMBL" id="WOTW01000104">
    <property type="protein sequence ID" value="MUP40140.1"/>
    <property type="molecule type" value="Genomic_DNA"/>
</dbReference>
<reference evidence="3 6" key="2">
    <citation type="submission" date="2019-12" db="EMBL/GenBank/DDBJ databases">
        <title>Draft genome sequence of Labilibaculum sp. strain 44 isolated from deep waters of Black Sea.</title>
        <authorList>
            <person name="Yadav S."/>
            <person name="Villanueva L."/>
        </authorList>
    </citation>
    <scope>NUCLEOTIDE SEQUENCE [LARGE SCALE GENOMIC DNA]</scope>
    <source>
        <strain evidence="3 6">44</strain>
    </source>
</reference>